<dbReference type="RefSeq" id="WP_343164069.1">
    <property type="nucleotide sequence ID" value="NZ_JBHRSV010000001.1"/>
</dbReference>
<keyword evidence="4" id="KW-1185">Reference proteome</keyword>
<keyword evidence="1" id="KW-0812">Transmembrane</keyword>
<feature type="transmembrane region" description="Helical" evidence="1">
    <location>
        <begin position="500"/>
        <end position="518"/>
    </location>
</feature>
<organism evidence="3 4">
    <name type="scientific">Hyphobacterium vulgare</name>
    <dbReference type="NCBI Taxonomy" id="1736751"/>
    <lineage>
        <taxon>Bacteria</taxon>
        <taxon>Pseudomonadati</taxon>
        <taxon>Pseudomonadota</taxon>
        <taxon>Alphaproteobacteria</taxon>
        <taxon>Maricaulales</taxon>
        <taxon>Maricaulaceae</taxon>
        <taxon>Hyphobacterium</taxon>
    </lineage>
</organism>
<sequence>MFVRVSSGVLGGILLFLCGFAAHSQDAVTPVSELRTLYDLDPATNARLIEAGSSADLLTFDIAPNAVPASARLALAIRGAAQGEGNLALVVNGRRAGDLTVSATDNTVFEIDGALLRSGANTVSVIAPAGDGDWLIDGRRSRLQLQFAALGQPETLGDLELALAADFGGLRRIAIEDTRGPRAVEVLSAQAIALRAGRVPLFTHDRANADLVVVFESVPNAALSGPEVSLVDDHGLQILIRGRNATETEAAARLFAARSFEGLGPRFTIAEALAAPRLSRTALSAAGSDGTGLSRFVRESLPFGADRGARTAVVLDEFEGDTRLAAFSILSRAALTTGEAWIYAAFREDSRAVHDDQHLVVIGPDITEDRAFMDRVPDEMRAALRAADRAVGRRSGFRLAASAYAEAETGEAALGDPSGVAAVFEDPSEAGRWIAAFTAPDNTSFADAAATLARSDLWMSLQGRAAFWTAAGITPFDFTPAPTPSLRERAGDFNFYPREFAMAFFTLALLFVMRGMWLRRRRVHAMSKASR</sequence>
<name>A0ABV6ZUV0_9PROT</name>
<protein>
    <recommendedName>
        <fullName evidence="5">Cyclic di-GMP-binding protein</fullName>
    </recommendedName>
</protein>
<evidence type="ECO:0000256" key="1">
    <source>
        <dbReference type="SAM" id="Phobius"/>
    </source>
</evidence>
<keyword evidence="1" id="KW-0472">Membrane</keyword>
<evidence type="ECO:0000313" key="4">
    <source>
        <dbReference type="Proteomes" id="UP001595379"/>
    </source>
</evidence>
<dbReference type="Proteomes" id="UP001595379">
    <property type="component" value="Unassembled WGS sequence"/>
</dbReference>
<comment type="caution">
    <text evidence="3">The sequence shown here is derived from an EMBL/GenBank/DDBJ whole genome shotgun (WGS) entry which is preliminary data.</text>
</comment>
<reference evidence="4" key="1">
    <citation type="journal article" date="2019" name="Int. J. Syst. Evol. Microbiol.">
        <title>The Global Catalogue of Microorganisms (GCM) 10K type strain sequencing project: providing services to taxonomists for standard genome sequencing and annotation.</title>
        <authorList>
            <consortium name="The Broad Institute Genomics Platform"/>
            <consortium name="The Broad Institute Genome Sequencing Center for Infectious Disease"/>
            <person name="Wu L."/>
            <person name="Ma J."/>
        </authorList>
    </citation>
    <scope>NUCLEOTIDE SEQUENCE [LARGE SCALE GENOMIC DNA]</scope>
    <source>
        <strain evidence="4">KCTC 52487</strain>
    </source>
</reference>
<evidence type="ECO:0008006" key="5">
    <source>
        <dbReference type="Google" id="ProtNLM"/>
    </source>
</evidence>
<feature type="signal peptide" evidence="2">
    <location>
        <begin position="1"/>
        <end position="21"/>
    </location>
</feature>
<accession>A0ABV6ZUV0</accession>
<dbReference type="EMBL" id="JBHRSV010000001">
    <property type="protein sequence ID" value="MFC2925192.1"/>
    <property type="molecule type" value="Genomic_DNA"/>
</dbReference>
<gene>
    <name evidence="3" type="ORF">ACFOOR_03640</name>
</gene>
<feature type="chain" id="PRO_5046712512" description="Cyclic di-GMP-binding protein" evidence="2">
    <location>
        <begin position="22"/>
        <end position="531"/>
    </location>
</feature>
<proteinExistence type="predicted"/>
<keyword evidence="1" id="KW-1133">Transmembrane helix</keyword>
<evidence type="ECO:0000256" key="2">
    <source>
        <dbReference type="SAM" id="SignalP"/>
    </source>
</evidence>
<keyword evidence="2" id="KW-0732">Signal</keyword>
<evidence type="ECO:0000313" key="3">
    <source>
        <dbReference type="EMBL" id="MFC2925192.1"/>
    </source>
</evidence>